<dbReference type="Proteomes" id="UP000051936">
    <property type="component" value="Unassembled WGS sequence"/>
</dbReference>
<protein>
    <submittedName>
        <fullName evidence="2">Uncharacterized protein</fullName>
    </submittedName>
</protein>
<reference evidence="2 3" key="1">
    <citation type="submission" date="2015-09" db="EMBL/GenBank/DDBJ databases">
        <title>Draft Genome Sequence of Bradyrhizobium manausense Strain BR 3351T, a Novel Symbiotic Nitrogen-Fixing Alphaproteobacterium Isolated from Brazilian Amazon Rain Forest.</title>
        <authorList>
            <person name="De Araujo J.L."/>
            <person name="Zilli J.E."/>
        </authorList>
    </citation>
    <scope>NUCLEOTIDE SEQUENCE [LARGE SCALE GENOMIC DNA]</scope>
    <source>
        <strain evidence="2 3">BR3351</strain>
    </source>
</reference>
<proteinExistence type="predicted"/>
<gene>
    <name evidence="2" type="ORF">AOQ71_26075</name>
</gene>
<feature type="region of interest" description="Disordered" evidence="1">
    <location>
        <begin position="441"/>
        <end position="463"/>
    </location>
</feature>
<comment type="caution">
    <text evidence="2">The sequence shown here is derived from an EMBL/GenBank/DDBJ whole genome shotgun (WGS) entry which is preliminary data.</text>
</comment>
<feature type="region of interest" description="Disordered" evidence="1">
    <location>
        <begin position="361"/>
        <end position="386"/>
    </location>
</feature>
<accession>A0A0R3D9V1</accession>
<evidence type="ECO:0000313" key="3">
    <source>
        <dbReference type="Proteomes" id="UP000051936"/>
    </source>
</evidence>
<evidence type="ECO:0000313" key="2">
    <source>
        <dbReference type="EMBL" id="KRQ06481.1"/>
    </source>
</evidence>
<keyword evidence="3" id="KW-1185">Reference proteome</keyword>
<organism evidence="2 3">
    <name type="scientific">Bradyrhizobium manausense</name>
    <dbReference type="NCBI Taxonomy" id="989370"/>
    <lineage>
        <taxon>Bacteria</taxon>
        <taxon>Pseudomonadati</taxon>
        <taxon>Pseudomonadota</taxon>
        <taxon>Alphaproteobacteria</taxon>
        <taxon>Hyphomicrobiales</taxon>
        <taxon>Nitrobacteraceae</taxon>
        <taxon>Bradyrhizobium</taxon>
    </lineage>
</organism>
<evidence type="ECO:0000256" key="1">
    <source>
        <dbReference type="SAM" id="MobiDB-lite"/>
    </source>
</evidence>
<sequence length="463" mass="50304">MHQIWLRGLFAEHFFQMEHRIDGSQFNPSYLNPSASEIAQQNADIGERQQASDASLQASFEEHVSELRAGSGPGRRARRNHDQAFGEDVALISEAKRTARGRGVPDRSVANAGTDIQNLSIWLRENSKAPLAARGDDESLQADVRDYINGGGSRSVVSSVNKLLPGTLPSLDEVLGRPPRAIRTYPEDARLINEAVQHAAREHGASTGEQRRSIHMRATRLRYLSEWLLNGHRGSIAGRFNGDQQQQDAFQADVAAYREVISTRRDRTLTDADLALLQNRLHIVGTGQAPRLRDPAQPGLPVMESDREVVRRQEFSAITIAGASAPALDIAGPSSSVRPPSDIYGGLESFIDLNAPTPYDLRDDAHSAPALDVAGPSSPVRPPSDIYGGLESFIDLNAPTPYELRDDAHSVPAQDVAGPSSSIRPPSDIYGGLESFIDLNAPAPHELRDNADSAPRRTSPDGL</sequence>
<feature type="compositionally biased region" description="Basic and acidic residues" evidence="1">
    <location>
        <begin position="445"/>
        <end position="463"/>
    </location>
</feature>
<dbReference type="EMBL" id="LJYG01000101">
    <property type="protein sequence ID" value="KRQ06481.1"/>
    <property type="molecule type" value="Genomic_DNA"/>
</dbReference>
<dbReference type="AlphaFoldDB" id="A0A0R3D9V1"/>
<name>A0A0R3D9V1_9BRAD</name>